<reference evidence="9 10" key="1">
    <citation type="submission" date="2018-05" db="EMBL/GenBank/DDBJ databases">
        <title>Genomic Encyclopedia of Type Strains, Phase IV (KMG-IV): sequencing the most valuable type-strain genomes for metagenomic binning, comparative biology and taxonomic classification.</title>
        <authorList>
            <person name="Goeker M."/>
        </authorList>
    </citation>
    <scope>NUCLEOTIDE SEQUENCE [LARGE SCALE GENOMIC DNA]</scope>
    <source>
        <strain evidence="9 10">DSM 566</strain>
    </source>
</reference>
<dbReference type="RefSeq" id="WP_110400352.1">
    <property type="nucleotide sequence ID" value="NZ_QJJS01000006.1"/>
</dbReference>
<evidence type="ECO:0000256" key="7">
    <source>
        <dbReference type="ARBA" id="ARBA00022989"/>
    </source>
</evidence>
<accession>A0A318H0Q8</accession>
<keyword evidence="7" id="KW-1133">Transmembrane helix</keyword>
<dbReference type="InterPro" id="IPR036890">
    <property type="entry name" value="HATPase_C_sf"/>
</dbReference>
<dbReference type="AlphaFoldDB" id="A0A318H0Q8"/>
<feature type="domain" description="Histidine kinase" evidence="8">
    <location>
        <begin position="115"/>
        <end position="328"/>
    </location>
</feature>
<evidence type="ECO:0000313" key="9">
    <source>
        <dbReference type="EMBL" id="PXW96518.1"/>
    </source>
</evidence>
<dbReference type="GO" id="GO:0000160">
    <property type="term" value="P:phosphorelay signal transduction system"/>
    <property type="evidence" value="ECO:0007669"/>
    <property type="project" value="TreeGrafter"/>
</dbReference>
<evidence type="ECO:0000259" key="8">
    <source>
        <dbReference type="PROSITE" id="PS50109"/>
    </source>
</evidence>
<keyword evidence="3" id="KW-0597">Phosphoprotein</keyword>
<dbReference type="InterPro" id="IPR050428">
    <property type="entry name" value="TCS_sensor_his_kinase"/>
</dbReference>
<evidence type="ECO:0000256" key="3">
    <source>
        <dbReference type="ARBA" id="ARBA00022553"/>
    </source>
</evidence>
<dbReference type="OrthoDB" id="8879037at2"/>
<dbReference type="PROSITE" id="PS50109">
    <property type="entry name" value="HIS_KIN"/>
    <property type="match status" value="1"/>
</dbReference>
<dbReference type="InterPro" id="IPR035965">
    <property type="entry name" value="PAS-like_dom_sf"/>
</dbReference>
<dbReference type="InterPro" id="IPR003594">
    <property type="entry name" value="HATPase_dom"/>
</dbReference>
<gene>
    <name evidence="9" type="ORF">C7444_10636</name>
</gene>
<keyword evidence="10" id="KW-1185">Reference proteome</keyword>
<evidence type="ECO:0000256" key="2">
    <source>
        <dbReference type="ARBA" id="ARBA00012438"/>
    </source>
</evidence>
<organism evidence="9 10">
    <name type="scientific">Sphaerotilus hippei</name>
    <dbReference type="NCBI Taxonomy" id="744406"/>
    <lineage>
        <taxon>Bacteria</taxon>
        <taxon>Pseudomonadati</taxon>
        <taxon>Pseudomonadota</taxon>
        <taxon>Betaproteobacteria</taxon>
        <taxon>Burkholderiales</taxon>
        <taxon>Sphaerotilaceae</taxon>
        <taxon>Sphaerotilus</taxon>
    </lineage>
</organism>
<evidence type="ECO:0000256" key="1">
    <source>
        <dbReference type="ARBA" id="ARBA00000085"/>
    </source>
</evidence>
<dbReference type="EC" id="2.7.13.3" evidence="2"/>
<dbReference type="Gene3D" id="3.30.565.10">
    <property type="entry name" value="Histidine kinase-like ATPase, C-terminal domain"/>
    <property type="match status" value="1"/>
</dbReference>
<dbReference type="GO" id="GO:0004673">
    <property type="term" value="F:protein histidine kinase activity"/>
    <property type="evidence" value="ECO:0007669"/>
    <property type="project" value="UniProtKB-EC"/>
</dbReference>
<evidence type="ECO:0000256" key="4">
    <source>
        <dbReference type="ARBA" id="ARBA00022679"/>
    </source>
</evidence>
<dbReference type="Proteomes" id="UP000247811">
    <property type="component" value="Unassembled WGS sequence"/>
</dbReference>
<dbReference type="Pfam" id="PF02518">
    <property type="entry name" value="HATPase_c"/>
    <property type="match status" value="1"/>
</dbReference>
<evidence type="ECO:0000313" key="10">
    <source>
        <dbReference type="Proteomes" id="UP000247811"/>
    </source>
</evidence>
<dbReference type="SUPFAM" id="SSF55785">
    <property type="entry name" value="PYP-like sensor domain (PAS domain)"/>
    <property type="match status" value="1"/>
</dbReference>
<comment type="catalytic activity">
    <reaction evidence="1">
        <text>ATP + protein L-histidine = ADP + protein N-phospho-L-histidine.</text>
        <dbReference type="EC" id="2.7.13.3"/>
    </reaction>
</comment>
<keyword evidence="5" id="KW-0812">Transmembrane</keyword>
<evidence type="ECO:0000256" key="5">
    <source>
        <dbReference type="ARBA" id="ARBA00022692"/>
    </source>
</evidence>
<sequence length="365" mass="39862">MNDAFRMLFDQVRSGVVWVGRNGQVRYANKAAVQLTPCMLGRPFMDPVVDRHIKSAVDGLAPLPFQFELRTQEVRPDTVKAVIIPAPVGNDLMLVLNNVSEERWFTQALENLIHYIDAEMSRPIERLVADLAALPGGLALLEQGRGQDAGMAADAAALSDRLGRLRDLVKVFGSGAIQCDDRLVMSQVLRSALDLVATSLDERNVTVTLTGVQEDLAVYGSPTWLPRALVEYLDQAIRSSARGSVIELSLSGAGTRIVLRSRSRGLFVSNQDRRNAYVPFGVGSGADQAHPRIGLALARYVVEQHGGSVRIDDEYDTVDFVLELPAGAPADQGATQLSMEQAQRYARDMAQLMARSTQRRAPKPA</sequence>
<keyword evidence="7" id="KW-0472">Membrane</keyword>
<proteinExistence type="predicted"/>
<dbReference type="SUPFAM" id="SSF55874">
    <property type="entry name" value="ATPase domain of HSP90 chaperone/DNA topoisomerase II/histidine kinase"/>
    <property type="match status" value="1"/>
</dbReference>
<evidence type="ECO:0000256" key="6">
    <source>
        <dbReference type="ARBA" id="ARBA00022777"/>
    </source>
</evidence>
<name>A0A318H0Q8_9BURK</name>
<keyword evidence="4" id="KW-0808">Transferase</keyword>
<protein>
    <recommendedName>
        <fullName evidence="2">histidine kinase</fullName>
        <ecNumber evidence="2">2.7.13.3</ecNumber>
    </recommendedName>
</protein>
<dbReference type="PANTHER" id="PTHR45436:SF5">
    <property type="entry name" value="SENSOR HISTIDINE KINASE TRCS"/>
    <property type="match status" value="1"/>
</dbReference>
<comment type="caution">
    <text evidence="9">The sequence shown here is derived from an EMBL/GenBank/DDBJ whole genome shotgun (WGS) entry which is preliminary data.</text>
</comment>
<dbReference type="PANTHER" id="PTHR45436">
    <property type="entry name" value="SENSOR HISTIDINE KINASE YKOH"/>
    <property type="match status" value="1"/>
</dbReference>
<dbReference type="InterPro" id="IPR005467">
    <property type="entry name" value="His_kinase_dom"/>
</dbReference>
<keyword evidence="6 9" id="KW-0418">Kinase</keyword>
<dbReference type="EMBL" id="QJJS01000006">
    <property type="protein sequence ID" value="PXW96518.1"/>
    <property type="molecule type" value="Genomic_DNA"/>
</dbReference>
<dbReference type="GO" id="GO:0005886">
    <property type="term" value="C:plasma membrane"/>
    <property type="evidence" value="ECO:0007669"/>
    <property type="project" value="TreeGrafter"/>
</dbReference>